<gene>
    <name evidence="4" type="ORF">Fcan01_13947</name>
</gene>
<keyword evidence="3" id="KW-0732">Signal</keyword>
<feature type="compositionally biased region" description="Low complexity" evidence="1">
    <location>
        <begin position="620"/>
        <end position="633"/>
    </location>
</feature>
<keyword evidence="2" id="KW-0812">Transmembrane</keyword>
<evidence type="ECO:0000313" key="4">
    <source>
        <dbReference type="EMBL" id="OXA50641.1"/>
    </source>
</evidence>
<feature type="chain" id="PRO_5012081799" evidence="3">
    <location>
        <begin position="23"/>
        <end position="706"/>
    </location>
</feature>
<feature type="signal peptide" evidence="3">
    <location>
        <begin position="1"/>
        <end position="22"/>
    </location>
</feature>
<keyword evidence="5" id="KW-1185">Reference proteome</keyword>
<evidence type="ECO:0000256" key="2">
    <source>
        <dbReference type="SAM" id="Phobius"/>
    </source>
</evidence>
<sequence length="706" mass="79782">MKSPFVIIVLLFIPLFIVGVTSDESLLPLEPDEQGFIVPGIHAEYLPPPIFYEGYIPLVLEYQTPQWNKTEVTFNNWYTCVSETYPYKYSCPVAYHMNQAVVNLHVDFEQLHPAVGSINGKKSHTSSSGDHTTHYDRLISSSQFCTKIQPHFATIYTNVPIFERYLRALKRCGIEWGWAPDDDVVLVQRNMSDFNYGIRTPFTRMEHNFYNTFYKNIIAPPAATNTSNTTAPTSPTIGKLDFVGSAVLSNARITLQAGILSMYYAEKNRWIHATSDCVQHLIPQSIITQDKFIKALKNITNLKMFRDGRLELAIDSIAKYYTLPITDCSHTSGNMMVVRIQVPYAKKNRSKSLQLVHTHTLPFEYKGHVCRIKLNSQTDHTPTGFFQGMSHHGAHFLYEDFSGLAFPTDCKGGELCQISEYGLTLRSGGADRCASALMARNHSIIKNHCQFTCRRQDLSETPIITRIHSNQYVITGSPFTILIHCNPSSAISTNTQQNGFEYEVTSPRIGAHLINLSCNCFFSLKSTERLKILKFYGEGVCTSNETSSSSSSSSYFYGDGSPLIFEKVEVIPIMPLHFAHAKETKNSVGSFYYENLSQDAKVNLADFLDEDKIEKNYLVSNSNKDSSNRRNYNGVGTDNNEDDNISQILQAAECSSLTALWIIFIITTLTIFTLQAYIMYILRQNAKISYPKDERILYKVPDSPVM</sequence>
<dbReference type="Proteomes" id="UP000198287">
    <property type="component" value="Unassembled WGS sequence"/>
</dbReference>
<feature type="region of interest" description="Disordered" evidence="1">
    <location>
        <begin position="620"/>
        <end position="639"/>
    </location>
</feature>
<dbReference type="OrthoDB" id="6777687at2759"/>
<comment type="caution">
    <text evidence="4">The sequence shown here is derived from an EMBL/GenBank/DDBJ whole genome shotgun (WGS) entry which is preliminary data.</text>
</comment>
<dbReference type="EMBL" id="LNIX01000008">
    <property type="protein sequence ID" value="OXA50641.1"/>
    <property type="molecule type" value="Genomic_DNA"/>
</dbReference>
<evidence type="ECO:0000256" key="1">
    <source>
        <dbReference type="SAM" id="MobiDB-lite"/>
    </source>
</evidence>
<organism evidence="4 5">
    <name type="scientific">Folsomia candida</name>
    <name type="common">Springtail</name>
    <dbReference type="NCBI Taxonomy" id="158441"/>
    <lineage>
        <taxon>Eukaryota</taxon>
        <taxon>Metazoa</taxon>
        <taxon>Ecdysozoa</taxon>
        <taxon>Arthropoda</taxon>
        <taxon>Hexapoda</taxon>
        <taxon>Collembola</taxon>
        <taxon>Entomobryomorpha</taxon>
        <taxon>Isotomoidea</taxon>
        <taxon>Isotomidae</taxon>
        <taxon>Proisotominae</taxon>
        <taxon>Folsomia</taxon>
    </lineage>
</organism>
<reference evidence="4 5" key="1">
    <citation type="submission" date="2015-12" db="EMBL/GenBank/DDBJ databases">
        <title>The genome of Folsomia candida.</title>
        <authorList>
            <person name="Faddeeva A."/>
            <person name="Derks M.F."/>
            <person name="Anvar Y."/>
            <person name="Smit S."/>
            <person name="Van Straalen N."/>
            <person name="Roelofs D."/>
        </authorList>
    </citation>
    <scope>NUCLEOTIDE SEQUENCE [LARGE SCALE GENOMIC DNA]</scope>
    <source>
        <strain evidence="4 5">VU population</strain>
        <tissue evidence="4">Whole body</tissue>
    </source>
</reference>
<proteinExistence type="predicted"/>
<protein>
    <submittedName>
        <fullName evidence="4">Uncharacterized protein</fullName>
    </submittedName>
</protein>
<keyword evidence="2" id="KW-0472">Membrane</keyword>
<feature type="transmembrane region" description="Helical" evidence="2">
    <location>
        <begin position="659"/>
        <end position="682"/>
    </location>
</feature>
<evidence type="ECO:0000313" key="5">
    <source>
        <dbReference type="Proteomes" id="UP000198287"/>
    </source>
</evidence>
<evidence type="ECO:0000256" key="3">
    <source>
        <dbReference type="SAM" id="SignalP"/>
    </source>
</evidence>
<dbReference type="AlphaFoldDB" id="A0A226E142"/>
<keyword evidence="2" id="KW-1133">Transmembrane helix</keyword>
<accession>A0A226E142</accession>
<name>A0A226E142_FOLCA</name>